<sequence length="621" mass="67622">MDIYRVYYFSLVFQSCISLGLAAWLWAKAPHQSGIKPLALFCVGIGCWALGQLGMHLGDDSVAALGKRLVNCGPINAVFFLHFVFRFLQRDRPRQLLAVYLLGIATLVLIQLLDMGTLAPWLGFRRYYFFPVWGWIPGIVVSSISVWAYLLLLAAWPAAAPKQRGKILAIWFAGVWGSGASLMFLNASLGIDIFPYSVILLPGYALLLVFGILRYDLMVVNLWANRLLAWLVLMAITVALASLLLSVAARTGFAPLAAMPLWQLWLLGTAMLGVMLVLEGPSRRAMERLVFPGAHLEAGVLADWRLRLDAASSWQELERIAASTLGAHLRQPMRVVLGDATPAGDAAGKPGVHCYLAAGKEGEAPHWRSDLMEWEGATPSVTRVGEVFGALLAAAAARLDQLLRYAEHEKERLQQAHLLELGGLAATVAHELRNPLNIISMAAVMAPPEVRAEIRAQIERADHLIQDLLSYSGEVRLNRQRVPVAELVQRVAAGHPSQAIALEVDEALCLHIDPMRGEQILGNLIGNAMAMLRGRPDPRILVAAEAQPDGWVLLRVCDNGPGVPADLAADLFQPFTTRRPGGTGLGLAIVRRLVEAHGGSVKLGERAGWNCCFELLLPGSP</sequence>
<dbReference type="KEGG" id="mass:CR152_10840"/>
<dbReference type="InterPro" id="IPR036890">
    <property type="entry name" value="HATPase_C_sf"/>
</dbReference>
<keyword evidence="9" id="KW-0067">ATP-binding</keyword>
<feature type="transmembrane region" description="Helical" evidence="10">
    <location>
        <begin position="133"/>
        <end position="156"/>
    </location>
</feature>
<feature type="transmembrane region" description="Helical" evidence="10">
    <location>
        <begin position="6"/>
        <end position="26"/>
    </location>
</feature>
<dbReference type="Pfam" id="PF16927">
    <property type="entry name" value="HisKA_7TM"/>
    <property type="match status" value="1"/>
</dbReference>
<dbReference type="InterPro" id="IPR031621">
    <property type="entry name" value="HisKA_7TM"/>
</dbReference>
<evidence type="ECO:0000313" key="13">
    <source>
        <dbReference type="Proteomes" id="UP000229897"/>
    </source>
</evidence>
<evidence type="ECO:0000313" key="12">
    <source>
        <dbReference type="EMBL" id="ATQ74968.1"/>
    </source>
</evidence>
<dbReference type="InterPro" id="IPR003594">
    <property type="entry name" value="HATPase_dom"/>
</dbReference>
<evidence type="ECO:0000256" key="5">
    <source>
        <dbReference type="ARBA" id="ARBA00022553"/>
    </source>
</evidence>
<dbReference type="PROSITE" id="PS51257">
    <property type="entry name" value="PROKAR_LIPOPROTEIN"/>
    <property type="match status" value="1"/>
</dbReference>
<dbReference type="PANTHER" id="PTHR44936:SF10">
    <property type="entry name" value="SENSOR PROTEIN RSTB"/>
    <property type="match status" value="1"/>
</dbReference>
<evidence type="ECO:0000256" key="9">
    <source>
        <dbReference type="ARBA" id="ARBA00022840"/>
    </source>
</evidence>
<name>A0A2D2DJ11_9BURK</name>
<keyword evidence="6" id="KW-0808">Transferase</keyword>
<evidence type="ECO:0000256" key="7">
    <source>
        <dbReference type="ARBA" id="ARBA00022741"/>
    </source>
</evidence>
<dbReference type="AlphaFoldDB" id="A0A2D2DJ11"/>
<evidence type="ECO:0000256" key="3">
    <source>
        <dbReference type="ARBA" id="ARBA00012438"/>
    </source>
</evidence>
<dbReference type="SMART" id="SM00387">
    <property type="entry name" value="HATPase_c"/>
    <property type="match status" value="1"/>
</dbReference>
<feature type="transmembrane region" description="Helical" evidence="10">
    <location>
        <begin position="227"/>
        <end position="249"/>
    </location>
</feature>
<dbReference type="SUPFAM" id="SSF55874">
    <property type="entry name" value="ATPase domain of HSP90 chaperone/DNA topoisomerase II/histidine kinase"/>
    <property type="match status" value="1"/>
</dbReference>
<dbReference type="InterPro" id="IPR003661">
    <property type="entry name" value="HisK_dim/P_dom"/>
</dbReference>
<evidence type="ECO:0000256" key="10">
    <source>
        <dbReference type="SAM" id="Phobius"/>
    </source>
</evidence>
<dbReference type="PROSITE" id="PS50109">
    <property type="entry name" value="HIS_KIN"/>
    <property type="match status" value="1"/>
</dbReference>
<feature type="domain" description="Histidine kinase" evidence="11">
    <location>
        <begin position="427"/>
        <end position="621"/>
    </location>
</feature>
<accession>A0A2D2DJ11</accession>
<keyword evidence="10" id="KW-1133">Transmembrane helix</keyword>
<protein>
    <recommendedName>
        <fullName evidence="3">histidine kinase</fullName>
        <ecNumber evidence="3">2.7.13.3</ecNumber>
    </recommendedName>
</protein>
<dbReference type="Gene3D" id="1.10.287.130">
    <property type="match status" value="1"/>
</dbReference>
<gene>
    <name evidence="12" type="ORF">CR152_10840</name>
</gene>
<proteinExistence type="predicted"/>
<dbReference type="Pfam" id="PF02518">
    <property type="entry name" value="HATPase_c"/>
    <property type="match status" value="1"/>
</dbReference>
<feature type="transmembrane region" description="Helical" evidence="10">
    <location>
        <begin position="38"/>
        <end position="56"/>
    </location>
</feature>
<dbReference type="PRINTS" id="PR00344">
    <property type="entry name" value="BCTRLSENSOR"/>
</dbReference>
<dbReference type="EMBL" id="CP024608">
    <property type="protein sequence ID" value="ATQ74968.1"/>
    <property type="molecule type" value="Genomic_DNA"/>
</dbReference>
<comment type="subcellular location">
    <subcellularLocation>
        <location evidence="2">Cell membrane</location>
        <topology evidence="2">Multi-pass membrane protein</topology>
    </subcellularLocation>
</comment>
<evidence type="ECO:0000256" key="6">
    <source>
        <dbReference type="ARBA" id="ARBA00022679"/>
    </source>
</evidence>
<evidence type="ECO:0000259" key="11">
    <source>
        <dbReference type="PROSITE" id="PS50109"/>
    </source>
</evidence>
<dbReference type="SMART" id="SM00388">
    <property type="entry name" value="HisKA"/>
    <property type="match status" value="1"/>
</dbReference>
<dbReference type="CDD" id="cd00082">
    <property type="entry name" value="HisKA"/>
    <property type="match status" value="1"/>
</dbReference>
<dbReference type="Pfam" id="PF00512">
    <property type="entry name" value="HisKA"/>
    <property type="match status" value="1"/>
</dbReference>
<dbReference type="GO" id="GO:0000155">
    <property type="term" value="F:phosphorelay sensor kinase activity"/>
    <property type="evidence" value="ECO:0007669"/>
    <property type="project" value="InterPro"/>
</dbReference>
<dbReference type="Proteomes" id="UP000229897">
    <property type="component" value="Chromosome"/>
</dbReference>
<evidence type="ECO:0000256" key="1">
    <source>
        <dbReference type="ARBA" id="ARBA00000085"/>
    </source>
</evidence>
<dbReference type="GO" id="GO:0005524">
    <property type="term" value="F:ATP binding"/>
    <property type="evidence" value="ECO:0007669"/>
    <property type="project" value="UniProtKB-KW"/>
</dbReference>
<dbReference type="InterPro" id="IPR005467">
    <property type="entry name" value="His_kinase_dom"/>
</dbReference>
<comment type="catalytic activity">
    <reaction evidence="1">
        <text>ATP + protein L-histidine = ADP + protein N-phospho-L-histidine.</text>
        <dbReference type="EC" id="2.7.13.3"/>
    </reaction>
</comment>
<feature type="transmembrane region" description="Helical" evidence="10">
    <location>
        <begin position="193"/>
        <end position="215"/>
    </location>
</feature>
<dbReference type="Gene3D" id="3.30.565.10">
    <property type="entry name" value="Histidine kinase-like ATPase, C-terminal domain"/>
    <property type="match status" value="1"/>
</dbReference>
<feature type="transmembrane region" description="Helical" evidence="10">
    <location>
        <begin position="68"/>
        <end position="88"/>
    </location>
</feature>
<dbReference type="InterPro" id="IPR036097">
    <property type="entry name" value="HisK_dim/P_sf"/>
</dbReference>
<keyword evidence="4" id="KW-1003">Cell membrane</keyword>
<dbReference type="GO" id="GO:0005886">
    <property type="term" value="C:plasma membrane"/>
    <property type="evidence" value="ECO:0007669"/>
    <property type="project" value="UniProtKB-SubCell"/>
</dbReference>
<dbReference type="OrthoDB" id="224978at2"/>
<evidence type="ECO:0000256" key="2">
    <source>
        <dbReference type="ARBA" id="ARBA00004651"/>
    </source>
</evidence>
<reference evidence="12" key="1">
    <citation type="submission" date="2017-10" db="EMBL/GenBank/DDBJ databases">
        <title>Massilia psychrophilum sp. nov., a novel purple-pigmented bacterium isolated from Tianshan glacier, Xinjiang Municipality, China.</title>
        <authorList>
            <person name="Wang H."/>
        </authorList>
    </citation>
    <scope>NUCLEOTIDE SEQUENCE [LARGE SCALE GENOMIC DNA]</scope>
    <source>
        <strain evidence="12">B2</strain>
    </source>
</reference>
<feature type="transmembrane region" description="Helical" evidence="10">
    <location>
        <begin position="95"/>
        <end position="113"/>
    </location>
</feature>
<feature type="transmembrane region" description="Helical" evidence="10">
    <location>
        <begin position="168"/>
        <end position="187"/>
    </location>
</feature>
<dbReference type="EC" id="2.7.13.3" evidence="3"/>
<evidence type="ECO:0000256" key="4">
    <source>
        <dbReference type="ARBA" id="ARBA00022475"/>
    </source>
</evidence>
<keyword evidence="7" id="KW-0547">Nucleotide-binding</keyword>
<feature type="transmembrane region" description="Helical" evidence="10">
    <location>
        <begin position="261"/>
        <end position="278"/>
    </location>
</feature>
<keyword evidence="10" id="KW-0812">Transmembrane</keyword>
<evidence type="ECO:0000256" key="8">
    <source>
        <dbReference type="ARBA" id="ARBA00022777"/>
    </source>
</evidence>
<keyword evidence="10" id="KW-0472">Membrane</keyword>
<dbReference type="SUPFAM" id="SSF47384">
    <property type="entry name" value="Homodimeric domain of signal transducing histidine kinase"/>
    <property type="match status" value="1"/>
</dbReference>
<dbReference type="PANTHER" id="PTHR44936">
    <property type="entry name" value="SENSOR PROTEIN CREC"/>
    <property type="match status" value="1"/>
</dbReference>
<dbReference type="InterPro" id="IPR004358">
    <property type="entry name" value="Sig_transdc_His_kin-like_C"/>
</dbReference>
<keyword evidence="13" id="KW-1185">Reference proteome</keyword>
<organism evidence="12 13">
    <name type="scientific">Massilia violaceinigra</name>
    <dbReference type="NCBI Taxonomy" id="2045208"/>
    <lineage>
        <taxon>Bacteria</taxon>
        <taxon>Pseudomonadati</taxon>
        <taxon>Pseudomonadota</taxon>
        <taxon>Betaproteobacteria</taxon>
        <taxon>Burkholderiales</taxon>
        <taxon>Oxalobacteraceae</taxon>
        <taxon>Telluria group</taxon>
        <taxon>Massilia</taxon>
    </lineage>
</organism>
<dbReference type="RefSeq" id="WP_099874941.1">
    <property type="nucleotide sequence ID" value="NZ_CP024608.1"/>
</dbReference>
<keyword evidence="8" id="KW-0418">Kinase</keyword>
<keyword evidence="5" id="KW-0597">Phosphoprotein</keyword>
<dbReference type="InterPro" id="IPR050980">
    <property type="entry name" value="2C_sensor_his_kinase"/>
</dbReference>